<feature type="transmembrane region" description="Helical" evidence="3">
    <location>
        <begin position="391"/>
        <end position="415"/>
    </location>
</feature>
<protein>
    <submittedName>
        <fullName evidence="5">MFS general substrate transporter</fullName>
    </submittedName>
</protein>
<dbReference type="InterPro" id="IPR050327">
    <property type="entry name" value="Proton-linked_MCT"/>
</dbReference>
<feature type="non-terminal residue" evidence="5">
    <location>
        <position position="1"/>
    </location>
</feature>
<evidence type="ECO:0000259" key="4">
    <source>
        <dbReference type="PROSITE" id="PS50850"/>
    </source>
</evidence>
<reference evidence="5 6" key="1">
    <citation type="submission" date="2018-10" db="EMBL/GenBank/DDBJ databases">
        <title>Fifty Aureobasidium pullulans genomes reveal a recombining polyextremotolerant generalist.</title>
        <authorList>
            <person name="Gostincar C."/>
            <person name="Turk M."/>
            <person name="Zajc J."/>
            <person name="Gunde-Cimerman N."/>
        </authorList>
    </citation>
    <scope>NUCLEOTIDE SEQUENCE [LARGE SCALE GENOMIC DNA]</scope>
    <source>
        <strain evidence="5 6">EXF-10796</strain>
    </source>
</reference>
<feature type="transmembrane region" description="Helical" evidence="3">
    <location>
        <begin position="301"/>
        <end position="324"/>
    </location>
</feature>
<keyword evidence="3" id="KW-1133">Transmembrane helix</keyword>
<feature type="transmembrane region" description="Helical" evidence="3">
    <location>
        <begin position="365"/>
        <end position="385"/>
    </location>
</feature>
<dbReference type="Gene3D" id="1.20.1250.20">
    <property type="entry name" value="MFS general substrate transporter like domains"/>
    <property type="match status" value="1"/>
</dbReference>
<dbReference type="InterPro" id="IPR036259">
    <property type="entry name" value="MFS_trans_sf"/>
</dbReference>
<evidence type="ECO:0000313" key="6">
    <source>
        <dbReference type="Proteomes" id="UP000309076"/>
    </source>
</evidence>
<proteinExistence type="inferred from homology"/>
<feature type="transmembrane region" description="Helical" evidence="3">
    <location>
        <begin position="226"/>
        <end position="250"/>
    </location>
</feature>
<sequence length="488" mass="52368">QSSTKKCASSHKQPAELGKKRCYKTTIPFVVLNRSTQPRINMSSQHSKSSSFSGTEKEFAHFSTIELNSDKSHRSCDSSDLEDGPSNPHDIPNGGFVAWLQVLGAFFLWFNTWGLVNAYGSFGTYYELGPLHEYPASTIAWIGSIQAYLMLFTGALTGPLFDAGHFRLLLIVGSSLIVLGMATTSVSTKLWQIMLSQAFAVGIGQGCLFSPSLAVLSTYFSEKRFFIAMGLAAAGSGLGGTIYPIVFHTLEPKLGFAATTRVIAYIAAGTLLISNMVIRVRTLSTQRRQIFDMAAWKEPAFTVYVIGSMIAFLGTWTPFVYIEVYALKYGITSKQLAFYLLPIITAGSIFGRVGPNLIAARIGLFNVVIPCVTITGVLAFCFIVAKTQESLIAVSCLYGFFSGSIVSIIPALGVSISPSRAVIGTRIGMACATIGLGMLAGTPVSGAILSHHGFTATWAFSGTVALLGACFLTAARVLHGGWILRQKL</sequence>
<feature type="transmembrane region" description="Helical" evidence="3">
    <location>
        <begin position="262"/>
        <end position="280"/>
    </location>
</feature>
<evidence type="ECO:0000313" key="5">
    <source>
        <dbReference type="EMBL" id="THW40931.1"/>
    </source>
</evidence>
<feature type="transmembrane region" description="Helical" evidence="3">
    <location>
        <begin position="455"/>
        <end position="478"/>
    </location>
</feature>
<gene>
    <name evidence="5" type="ORF">D6D21_06576</name>
</gene>
<feature type="transmembrane region" description="Helical" evidence="3">
    <location>
        <begin position="96"/>
        <end position="119"/>
    </location>
</feature>
<feature type="transmembrane region" description="Helical" evidence="3">
    <location>
        <begin position="336"/>
        <end position="353"/>
    </location>
</feature>
<dbReference type="Proteomes" id="UP000309076">
    <property type="component" value="Unassembled WGS sequence"/>
</dbReference>
<comment type="subcellular location">
    <subcellularLocation>
        <location evidence="1">Membrane</location>
        <topology evidence="1">Multi-pass membrane protein</topology>
    </subcellularLocation>
</comment>
<dbReference type="SUPFAM" id="SSF103473">
    <property type="entry name" value="MFS general substrate transporter"/>
    <property type="match status" value="1"/>
</dbReference>
<organism evidence="5 6">
    <name type="scientific">Aureobasidium pullulans</name>
    <name type="common">Black yeast</name>
    <name type="synonym">Pullularia pullulans</name>
    <dbReference type="NCBI Taxonomy" id="5580"/>
    <lineage>
        <taxon>Eukaryota</taxon>
        <taxon>Fungi</taxon>
        <taxon>Dikarya</taxon>
        <taxon>Ascomycota</taxon>
        <taxon>Pezizomycotina</taxon>
        <taxon>Dothideomycetes</taxon>
        <taxon>Dothideomycetidae</taxon>
        <taxon>Dothideales</taxon>
        <taxon>Saccotheciaceae</taxon>
        <taxon>Aureobasidium</taxon>
    </lineage>
</organism>
<feature type="transmembrane region" description="Helical" evidence="3">
    <location>
        <begin position="427"/>
        <end position="449"/>
    </location>
</feature>
<dbReference type="PROSITE" id="PS50850">
    <property type="entry name" value="MFS"/>
    <property type="match status" value="1"/>
</dbReference>
<dbReference type="InterPro" id="IPR011701">
    <property type="entry name" value="MFS"/>
</dbReference>
<evidence type="ECO:0000256" key="1">
    <source>
        <dbReference type="ARBA" id="ARBA00004141"/>
    </source>
</evidence>
<feature type="transmembrane region" description="Helical" evidence="3">
    <location>
        <begin position="139"/>
        <end position="161"/>
    </location>
</feature>
<feature type="transmembrane region" description="Helical" evidence="3">
    <location>
        <begin position="168"/>
        <end position="186"/>
    </location>
</feature>
<keyword evidence="3" id="KW-0472">Membrane</keyword>
<dbReference type="GO" id="GO:0022857">
    <property type="term" value="F:transmembrane transporter activity"/>
    <property type="evidence" value="ECO:0007669"/>
    <property type="project" value="InterPro"/>
</dbReference>
<dbReference type="AlphaFoldDB" id="A0AB74IU02"/>
<feature type="domain" description="Major facilitator superfamily (MFS) profile" evidence="4">
    <location>
        <begin position="300"/>
        <end position="488"/>
    </location>
</feature>
<dbReference type="Pfam" id="PF07690">
    <property type="entry name" value="MFS_1"/>
    <property type="match status" value="1"/>
</dbReference>
<dbReference type="GO" id="GO:0016020">
    <property type="term" value="C:membrane"/>
    <property type="evidence" value="ECO:0007669"/>
    <property type="project" value="UniProtKB-SubCell"/>
</dbReference>
<name>A0AB74IU02_AURPU</name>
<evidence type="ECO:0000256" key="2">
    <source>
        <dbReference type="ARBA" id="ARBA00006727"/>
    </source>
</evidence>
<comment type="caution">
    <text evidence="5">The sequence shown here is derived from an EMBL/GenBank/DDBJ whole genome shotgun (WGS) entry which is preliminary data.</text>
</comment>
<dbReference type="PANTHER" id="PTHR11360:SF234">
    <property type="entry name" value="MFS-TYPE TRANSPORTER DBAD-RELATED"/>
    <property type="match status" value="1"/>
</dbReference>
<dbReference type="InterPro" id="IPR020846">
    <property type="entry name" value="MFS_dom"/>
</dbReference>
<evidence type="ECO:0000256" key="3">
    <source>
        <dbReference type="SAM" id="Phobius"/>
    </source>
</evidence>
<comment type="similarity">
    <text evidence="2">Belongs to the major facilitator superfamily. Monocarboxylate porter (TC 2.A.1.13) family.</text>
</comment>
<dbReference type="PANTHER" id="PTHR11360">
    <property type="entry name" value="MONOCARBOXYLATE TRANSPORTER"/>
    <property type="match status" value="1"/>
</dbReference>
<dbReference type="EMBL" id="QZAM01000135">
    <property type="protein sequence ID" value="THW40931.1"/>
    <property type="molecule type" value="Genomic_DNA"/>
</dbReference>
<keyword evidence="3" id="KW-0812">Transmembrane</keyword>
<feature type="transmembrane region" description="Helical" evidence="3">
    <location>
        <begin position="198"/>
        <end position="219"/>
    </location>
</feature>
<accession>A0AB74IU02</accession>